<dbReference type="EMBL" id="QGMH01000120">
    <property type="protein sequence ID" value="TVY24710.1"/>
    <property type="molecule type" value="Genomic_DNA"/>
</dbReference>
<dbReference type="AlphaFoldDB" id="A0A8H8QYX3"/>
<gene>
    <name evidence="1" type="ORF">LHYA1_G006721</name>
</gene>
<comment type="caution">
    <text evidence="1">The sequence shown here is derived from an EMBL/GenBank/DDBJ whole genome shotgun (WGS) entry which is preliminary data.</text>
</comment>
<keyword evidence="2" id="KW-1185">Reference proteome</keyword>
<dbReference type="SUPFAM" id="SSF54593">
    <property type="entry name" value="Glyoxalase/Bleomycin resistance protein/Dihydroxybiphenyl dioxygenase"/>
    <property type="match status" value="1"/>
</dbReference>
<dbReference type="InterPro" id="IPR029068">
    <property type="entry name" value="Glyas_Bleomycin-R_OHBP_Dase"/>
</dbReference>
<organism evidence="1 2">
    <name type="scientific">Lachnellula hyalina</name>
    <dbReference type="NCBI Taxonomy" id="1316788"/>
    <lineage>
        <taxon>Eukaryota</taxon>
        <taxon>Fungi</taxon>
        <taxon>Dikarya</taxon>
        <taxon>Ascomycota</taxon>
        <taxon>Pezizomycotina</taxon>
        <taxon>Leotiomycetes</taxon>
        <taxon>Helotiales</taxon>
        <taxon>Lachnaceae</taxon>
        <taxon>Lachnellula</taxon>
    </lineage>
</organism>
<evidence type="ECO:0008006" key="3">
    <source>
        <dbReference type="Google" id="ProtNLM"/>
    </source>
</evidence>
<dbReference type="GeneID" id="41986919"/>
<dbReference type="RefSeq" id="XP_031003498.1">
    <property type="nucleotide sequence ID" value="XM_031151656.1"/>
</dbReference>
<name>A0A8H8QYX3_9HELO</name>
<reference evidence="1 2" key="1">
    <citation type="submission" date="2018-05" db="EMBL/GenBank/DDBJ databases">
        <title>Genome sequencing and assembly of the regulated plant pathogen Lachnellula willkommii and related sister species for the development of diagnostic species identification markers.</title>
        <authorList>
            <person name="Giroux E."/>
            <person name="Bilodeau G."/>
        </authorList>
    </citation>
    <scope>NUCLEOTIDE SEQUENCE [LARGE SCALE GENOMIC DNA]</scope>
    <source>
        <strain evidence="1 2">CBS 185.66</strain>
    </source>
</reference>
<evidence type="ECO:0000313" key="2">
    <source>
        <dbReference type="Proteomes" id="UP000431533"/>
    </source>
</evidence>
<proteinExistence type="predicted"/>
<dbReference type="OrthoDB" id="4179687at2759"/>
<accession>A0A8H8QYX3</accession>
<protein>
    <recommendedName>
        <fullName evidence="3">Glyoxalase-like domain-containing protein</fullName>
    </recommendedName>
</protein>
<sequence>MPQTKPQARMPPAPTRLRQIALVASDLERAKDLLITVIGTEVIFRDPLVEQWGLRNILVPIGGDVIEFLYSSRLMEASKVVSPFKPNTTAGRLLSKRGDGGYMIIMQTEDASARRDYLQSNKLAQVILNHESEDSVCVQYHPKGITGGIIPELDSHSPSLTNPTPLQTSFSPWHACGPRTSYADYAAGMKRHSDLHLLSATCRLAPGDDGVEGAARQWEDVFGVVRGKRGGENEFVNARLDFVPGIHGQAGGLVEICIGVEGQIALGDMLIRAKRMGVLGGDGAVEMLGVRWDFVLFEEGQVNSRL</sequence>
<dbReference type="Proteomes" id="UP000431533">
    <property type="component" value="Unassembled WGS sequence"/>
</dbReference>
<dbReference type="Gene3D" id="3.10.180.10">
    <property type="entry name" value="2,3-Dihydroxybiphenyl 1,2-Dioxygenase, domain 1"/>
    <property type="match status" value="1"/>
</dbReference>
<evidence type="ECO:0000313" key="1">
    <source>
        <dbReference type="EMBL" id="TVY24710.1"/>
    </source>
</evidence>